<dbReference type="SUPFAM" id="SSF52317">
    <property type="entry name" value="Class I glutamine amidotransferase-like"/>
    <property type="match status" value="1"/>
</dbReference>
<dbReference type="PROSITE" id="PS51257">
    <property type="entry name" value="PROKAR_LIPOPROTEIN"/>
    <property type="match status" value="1"/>
</dbReference>
<dbReference type="GO" id="GO:0007156">
    <property type="term" value="P:homophilic cell adhesion via plasma membrane adhesion molecules"/>
    <property type="evidence" value="ECO:0007669"/>
    <property type="project" value="InterPro"/>
</dbReference>
<evidence type="ECO:0000256" key="6">
    <source>
        <dbReference type="ARBA" id="ARBA00023004"/>
    </source>
</evidence>
<dbReference type="PANTHER" id="PTHR19328">
    <property type="entry name" value="HEDGEHOG-INTERACTING PROTEIN"/>
    <property type="match status" value="1"/>
</dbReference>
<keyword evidence="2" id="KW-0813">Transport</keyword>
<dbReference type="PRINTS" id="PR00606">
    <property type="entry name" value="CYTCHROMECID"/>
</dbReference>
<dbReference type="Gene3D" id="2.60.40.10">
    <property type="entry name" value="Immunoglobulins"/>
    <property type="match status" value="1"/>
</dbReference>
<comment type="PTM">
    <text evidence="8">Binds 1 heme c group covalently per subunit.</text>
</comment>
<evidence type="ECO:0000256" key="3">
    <source>
        <dbReference type="ARBA" id="ARBA00022617"/>
    </source>
</evidence>
<feature type="binding site" description="covalent" evidence="8">
    <location>
        <position position="914"/>
    </location>
    <ligand>
        <name>heme c</name>
        <dbReference type="ChEBI" id="CHEBI:61717"/>
    </ligand>
</feature>
<dbReference type="GO" id="GO:0005506">
    <property type="term" value="F:iron ion binding"/>
    <property type="evidence" value="ECO:0007669"/>
    <property type="project" value="InterPro"/>
</dbReference>
<feature type="signal peptide" evidence="9">
    <location>
        <begin position="1"/>
        <end position="22"/>
    </location>
</feature>
<evidence type="ECO:0000256" key="8">
    <source>
        <dbReference type="PIRSR" id="PIRSR602324-1"/>
    </source>
</evidence>
<dbReference type="Gene3D" id="2.120.10.30">
    <property type="entry name" value="TolB, C-terminal domain"/>
    <property type="match status" value="1"/>
</dbReference>
<evidence type="ECO:0000259" key="10">
    <source>
        <dbReference type="PROSITE" id="PS50268"/>
    </source>
</evidence>
<sequence>MQSFVKCQLVIVVVFFSIFITACSSDEQSKAVDSVEITPKNVLIFTKALDDTTAAKESREASAQILRETLSTHNVNATVSDDSSLFNDANLKEYAALIFLNNTGDILTPAQQIAMERYIQAGGGFVGLHSASKAEQKSAWIWYQRLLGGTYKSHSTVPSNIQTARIRVLDKTHASAIHIPDNFSINNEWLEFSNLSTRRTDILAIDSGSYNRNTYAPDSSQNSAETRDTYLPIAWFLEFDGGRSFYSGLGRDESSFKNDIVMKHILGGIEYAIGNNTRNYSLSRPEPNRFVKDVLLDKLNEPVSLDITKDGSAVVFVERKGKIHWVDVSSRTTTQIGNIDVFSAEGFGEFGLLALALDPNFDTNKHIFLMYNVASKNDATGPLQRISRYTIVDNKIDLSSQITLLDFANEDTCCHTGGNMEFDAEGNLFIAIGDNTNPFKSFGVGPADFRDGREAHDAYRSSANTQDFRGKILRITPQADGTYTIPKGNLFTDATIGKPEIYVMGTRNPYTIAFDNKEKTLYYGDVGPDSKGANAEHGAKGYDEVNKVTKAGNFGWPLFIGNNKAFRQFDYATNIAGAWNNPLKPINTSPRNTGARHLPEAQPAYIWYPYSHSEIFPELGAGSRNALVAGVYRSNSHADALPEYYDGGLFISDFMRRWIKVVFEDENGDIYKIEDFAPDAEFVAPIDLKFSYQGQLYVLEYGSKWHSGNVDARLSKITYTGDGNREPTAKLTTSVTNGLAPLMVKLSGVESFDPDNDRLEYQWQTSTLNAGQDLKDATFTNSDANTRSGHTTSINFENNGRYAIALTVTDKEGLTSIATQLIEVGNASPTIDIKVSGNQSFIWPNETSRTYTVAIQDSEDGIIRQDSPEFSKVEIVFDKVDTSDKQDAVGHLAASDPMGPGRAAAKKHLCIGCHQEQAQSVGPAFQAVADKYASMDDPVAYLVKSIAAGSTGKWGQHQMPAHDFLSDEKREELAKFIMMLKSKAPSLPLSGKLPTKETLENYTLKASYRDNGAANLSSVSAHSSITLRSPKLNAKQLFDNKEGAENLRYSGGNAQTIIMSGAKSVLPLGSFDMTGVSSIQIEQKYRNWLPKGAIFSVSTQQDGSDVLASGKFDYAGTKEYQPSELRLKFTKTLDENTPIYLVVTLAEALNDDSTAHITAVQFLQ</sequence>
<dbReference type="InterPro" id="IPR009056">
    <property type="entry name" value="Cyt_c-like_dom"/>
</dbReference>
<feature type="domain" description="Cytochrome c" evidence="11">
    <location>
        <begin position="896"/>
        <end position="981"/>
    </location>
</feature>
<feature type="binding site" description="covalent" evidence="8">
    <location>
        <position position="959"/>
    </location>
    <ligand>
        <name>heme c</name>
        <dbReference type="ChEBI" id="CHEBI:61717"/>
    </ligand>
</feature>
<dbReference type="GO" id="GO:0005509">
    <property type="term" value="F:calcium ion binding"/>
    <property type="evidence" value="ECO:0007669"/>
    <property type="project" value="InterPro"/>
</dbReference>
<keyword evidence="3 8" id="KW-0349">Heme</keyword>
<dbReference type="InterPro" id="IPR029010">
    <property type="entry name" value="ThuA-like"/>
</dbReference>
<dbReference type="PROSITE" id="PS51007">
    <property type="entry name" value="CYTC"/>
    <property type="match status" value="1"/>
</dbReference>
<dbReference type="InterPro" id="IPR029062">
    <property type="entry name" value="Class_I_gatase-like"/>
</dbReference>
<dbReference type="PROSITE" id="PS50268">
    <property type="entry name" value="CADHERIN_2"/>
    <property type="match status" value="1"/>
</dbReference>
<dbReference type="CDD" id="cd00146">
    <property type="entry name" value="PKD"/>
    <property type="match status" value="1"/>
</dbReference>
<reference evidence="12" key="1">
    <citation type="journal article" date="2014" name="Int. J. Syst. Evol. Microbiol.">
        <title>Complete genome sequence of Corynebacterium casei LMG S-19264T (=DSM 44701T), isolated from a smear-ripened cheese.</title>
        <authorList>
            <consortium name="US DOE Joint Genome Institute (JGI-PGF)"/>
            <person name="Walter F."/>
            <person name="Albersmeier A."/>
            <person name="Kalinowski J."/>
            <person name="Ruckert C."/>
        </authorList>
    </citation>
    <scope>NUCLEOTIDE SEQUENCE</scope>
    <source>
        <strain evidence="12">NBRC 110023</strain>
    </source>
</reference>
<dbReference type="InterPro" id="IPR012938">
    <property type="entry name" value="Glc/Sorbosone_DH"/>
</dbReference>
<dbReference type="InterPro" id="IPR011041">
    <property type="entry name" value="Quinoprot_gluc/sorb_DH_b-prop"/>
</dbReference>
<dbReference type="SUPFAM" id="SSF49299">
    <property type="entry name" value="PKD domain"/>
    <property type="match status" value="1"/>
</dbReference>
<dbReference type="InterPro" id="IPR036909">
    <property type="entry name" value="Cyt_c-like_dom_sf"/>
</dbReference>
<dbReference type="SMART" id="SM00089">
    <property type="entry name" value="PKD"/>
    <property type="match status" value="1"/>
</dbReference>
<dbReference type="RefSeq" id="WP_284217951.1">
    <property type="nucleotide sequence ID" value="NZ_BSOT01000006.1"/>
</dbReference>
<organism evidence="12 13">
    <name type="scientific">Agaribacter marinus</name>
    <dbReference type="NCBI Taxonomy" id="1431249"/>
    <lineage>
        <taxon>Bacteria</taxon>
        <taxon>Pseudomonadati</taxon>
        <taxon>Pseudomonadota</taxon>
        <taxon>Gammaproteobacteria</taxon>
        <taxon>Alteromonadales</taxon>
        <taxon>Alteromonadaceae</taxon>
        <taxon>Agaribacter</taxon>
    </lineage>
</organism>
<dbReference type="InterPro" id="IPR002126">
    <property type="entry name" value="Cadherin-like_dom"/>
</dbReference>
<gene>
    <name evidence="12" type="ORF">GCM10007852_25130</name>
</gene>
<evidence type="ECO:0000256" key="2">
    <source>
        <dbReference type="ARBA" id="ARBA00022448"/>
    </source>
</evidence>
<evidence type="ECO:0000256" key="1">
    <source>
        <dbReference type="ARBA" id="ARBA00021020"/>
    </source>
</evidence>
<evidence type="ECO:0000313" key="13">
    <source>
        <dbReference type="Proteomes" id="UP001156601"/>
    </source>
</evidence>
<evidence type="ECO:0000259" key="11">
    <source>
        <dbReference type="PROSITE" id="PS51007"/>
    </source>
</evidence>
<feature type="chain" id="PRO_5041456426" description="Cytochrome c-551" evidence="9">
    <location>
        <begin position="23"/>
        <end position="1164"/>
    </location>
</feature>
<dbReference type="InterPro" id="IPR022409">
    <property type="entry name" value="PKD/Chitinase_dom"/>
</dbReference>
<evidence type="ECO:0000256" key="5">
    <source>
        <dbReference type="ARBA" id="ARBA00022982"/>
    </source>
</evidence>
<feature type="binding site" description="covalent" evidence="8">
    <location>
        <position position="910"/>
    </location>
    <ligand>
        <name>heme c</name>
        <dbReference type="ChEBI" id="CHEBI:61717"/>
    </ligand>
</feature>
<dbReference type="GO" id="GO:0016020">
    <property type="term" value="C:membrane"/>
    <property type="evidence" value="ECO:0007669"/>
    <property type="project" value="InterPro"/>
</dbReference>
<accession>A0AA37T564</accession>
<dbReference type="Pfam" id="PF00034">
    <property type="entry name" value="Cytochrom_C"/>
    <property type="match status" value="1"/>
</dbReference>
<comment type="caution">
    <text evidence="12">The sequence shown here is derived from an EMBL/GenBank/DDBJ whole genome shotgun (WGS) entry which is preliminary data.</text>
</comment>
<evidence type="ECO:0000256" key="7">
    <source>
        <dbReference type="ARBA" id="ARBA00031244"/>
    </source>
</evidence>
<dbReference type="PANTHER" id="PTHR19328:SF75">
    <property type="entry name" value="ALDOSE SUGAR DEHYDROGENASE YLII"/>
    <property type="match status" value="1"/>
</dbReference>
<reference evidence="12" key="2">
    <citation type="submission" date="2023-01" db="EMBL/GenBank/DDBJ databases">
        <title>Draft genome sequence of Agaribacter marinus strain NBRC 110023.</title>
        <authorList>
            <person name="Sun Q."/>
            <person name="Mori K."/>
        </authorList>
    </citation>
    <scope>NUCLEOTIDE SEQUENCE</scope>
    <source>
        <strain evidence="12">NBRC 110023</strain>
    </source>
</reference>
<keyword evidence="13" id="KW-1185">Reference proteome</keyword>
<dbReference type="Gene3D" id="3.40.50.880">
    <property type="match status" value="1"/>
</dbReference>
<keyword evidence="4 8" id="KW-0479">Metal-binding</keyword>
<dbReference type="InterPro" id="IPR011042">
    <property type="entry name" value="6-blade_b-propeller_TolB-like"/>
</dbReference>
<dbReference type="GO" id="GO:0009055">
    <property type="term" value="F:electron transfer activity"/>
    <property type="evidence" value="ECO:0007669"/>
    <property type="project" value="InterPro"/>
</dbReference>
<feature type="domain" description="Cadherin" evidence="10">
    <location>
        <begin position="749"/>
        <end position="870"/>
    </location>
</feature>
<dbReference type="Pfam" id="PF06283">
    <property type="entry name" value="ThuA"/>
    <property type="match status" value="1"/>
</dbReference>
<dbReference type="EMBL" id="BSOT01000006">
    <property type="protein sequence ID" value="GLR71605.1"/>
    <property type="molecule type" value="Genomic_DNA"/>
</dbReference>
<dbReference type="SUPFAM" id="SSF50952">
    <property type="entry name" value="Soluble quinoprotein glucose dehydrogenase"/>
    <property type="match status" value="1"/>
</dbReference>
<name>A0AA37T564_9ALTE</name>
<evidence type="ECO:0000256" key="9">
    <source>
        <dbReference type="SAM" id="SignalP"/>
    </source>
</evidence>
<evidence type="ECO:0000313" key="12">
    <source>
        <dbReference type="EMBL" id="GLR71605.1"/>
    </source>
</evidence>
<evidence type="ECO:0000256" key="4">
    <source>
        <dbReference type="ARBA" id="ARBA00022723"/>
    </source>
</evidence>
<dbReference type="AlphaFoldDB" id="A0AA37T564"/>
<keyword evidence="9" id="KW-0732">Signal</keyword>
<dbReference type="Gene3D" id="1.10.760.10">
    <property type="entry name" value="Cytochrome c-like domain"/>
    <property type="match status" value="1"/>
</dbReference>
<dbReference type="SUPFAM" id="SSF46626">
    <property type="entry name" value="Cytochrome c"/>
    <property type="match status" value="1"/>
</dbReference>
<dbReference type="InterPro" id="IPR002324">
    <property type="entry name" value="Cyt_c_ID"/>
</dbReference>
<keyword evidence="5" id="KW-0249">Electron transport</keyword>
<dbReference type="Pfam" id="PF07995">
    <property type="entry name" value="GSDH"/>
    <property type="match status" value="1"/>
</dbReference>
<dbReference type="InterPro" id="IPR013783">
    <property type="entry name" value="Ig-like_fold"/>
</dbReference>
<protein>
    <recommendedName>
        <fullName evidence="1">Cytochrome c-551</fullName>
    </recommendedName>
    <alternativeName>
        <fullName evidence="7">Cytochrome c551</fullName>
    </alternativeName>
</protein>
<dbReference type="GO" id="GO:0020037">
    <property type="term" value="F:heme binding"/>
    <property type="evidence" value="ECO:0007669"/>
    <property type="project" value="InterPro"/>
</dbReference>
<dbReference type="Proteomes" id="UP001156601">
    <property type="component" value="Unassembled WGS sequence"/>
</dbReference>
<keyword evidence="6 8" id="KW-0408">Iron</keyword>
<dbReference type="InterPro" id="IPR035986">
    <property type="entry name" value="PKD_dom_sf"/>
</dbReference>
<proteinExistence type="predicted"/>